<dbReference type="EMBL" id="KN832970">
    <property type="protein sequence ID" value="KIM92140.1"/>
    <property type="molecule type" value="Genomic_DNA"/>
</dbReference>
<reference evidence="4" key="2">
    <citation type="submission" date="2015-01" db="EMBL/GenBank/DDBJ databases">
        <title>Evolutionary Origins and Diversification of the Mycorrhizal Mutualists.</title>
        <authorList>
            <consortium name="DOE Joint Genome Institute"/>
            <consortium name="Mycorrhizal Genomics Consortium"/>
            <person name="Kohler A."/>
            <person name="Kuo A."/>
            <person name="Nagy L.G."/>
            <person name="Floudas D."/>
            <person name="Copeland A."/>
            <person name="Barry K.W."/>
            <person name="Cichocki N."/>
            <person name="Veneault-Fourrey C."/>
            <person name="LaButti K."/>
            <person name="Lindquist E.A."/>
            <person name="Lipzen A."/>
            <person name="Lundell T."/>
            <person name="Morin E."/>
            <person name="Murat C."/>
            <person name="Riley R."/>
            <person name="Ohm R."/>
            <person name="Sun H."/>
            <person name="Tunlid A."/>
            <person name="Henrissat B."/>
            <person name="Grigoriev I.V."/>
            <person name="Hibbett D.S."/>
            <person name="Martin F."/>
        </authorList>
    </citation>
    <scope>NUCLEOTIDE SEQUENCE [LARGE SCALE GENOMIC DNA]</scope>
    <source>
        <strain evidence="4">F 1598</strain>
    </source>
</reference>
<sequence length="117" mass="13493">MDEIINSRRRGRGWQFLVRWSGYGPQHDLWLAAGKLADCEALDLWYRNGGDGPDTRVSRWCKTQRVSNNFKNLTEIKGKAGRKKKAESTGLHGMPQNWKKKKIPLPPLISHPEFHLN</sequence>
<dbReference type="InParanoid" id="A0A0C3G7F9"/>
<dbReference type="AlphaFoldDB" id="A0A0C3G7F9"/>
<evidence type="ECO:0000259" key="2">
    <source>
        <dbReference type="PROSITE" id="PS50013"/>
    </source>
</evidence>
<dbReference type="Gene3D" id="2.40.50.40">
    <property type="match status" value="1"/>
</dbReference>
<dbReference type="InterPro" id="IPR000953">
    <property type="entry name" value="Chromo/chromo_shadow_dom"/>
</dbReference>
<dbReference type="SUPFAM" id="SSF54160">
    <property type="entry name" value="Chromo domain-like"/>
    <property type="match status" value="1"/>
</dbReference>
<feature type="region of interest" description="Disordered" evidence="1">
    <location>
        <begin position="77"/>
        <end position="106"/>
    </location>
</feature>
<evidence type="ECO:0000313" key="4">
    <source>
        <dbReference type="Proteomes" id="UP000054166"/>
    </source>
</evidence>
<dbReference type="STRING" id="765440.A0A0C3G7F9"/>
<accession>A0A0C3G7F9</accession>
<keyword evidence="4" id="KW-1185">Reference proteome</keyword>
<organism evidence="3 4">
    <name type="scientific">Piloderma croceum (strain F 1598)</name>
    <dbReference type="NCBI Taxonomy" id="765440"/>
    <lineage>
        <taxon>Eukaryota</taxon>
        <taxon>Fungi</taxon>
        <taxon>Dikarya</taxon>
        <taxon>Basidiomycota</taxon>
        <taxon>Agaricomycotina</taxon>
        <taxon>Agaricomycetes</taxon>
        <taxon>Agaricomycetidae</taxon>
        <taxon>Atheliales</taxon>
        <taxon>Atheliaceae</taxon>
        <taxon>Piloderma</taxon>
    </lineage>
</organism>
<dbReference type="Proteomes" id="UP000054166">
    <property type="component" value="Unassembled WGS sequence"/>
</dbReference>
<dbReference type="PROSITE" id="PS50013">
    <property type="entry name" value="CHROMO_2"/>
    <property type="match status" value="1"/>
</dbReference>
<dbReference type="GO" id="GO:0006338">
    <property type="term" value="P:chromatin remodeling"/>
    <property type="evidence" value="ECO:0007669"/>
    <property type="project" value="UniProtKB-ARBA"/>
</dbReference>
<evidence type="ECO:0000313" key="3">
    <source>
        <dbReference type="EMBL" id="KIM92140.1"/>
    </source>
</evidence>
<name>A0A0C3G7F9_PILCF</name>
<gene>
    <name evidence="3" type="ORF">PILCRDRAFT_247</name>
</gene>
<dbReference type="InterPro" id="IPR016197">
    <property type="entry name" value="Chromo-like_dom_sf"/>
</dbReference>
<evidence type="ECO:0000256" key="1">
    <source>
        <dbReference type="SAM" id="MobiDB-lite"/>
    </source>
</evidence>
<dbReference type="Pfam" id="PF00385">
    <property type="entry name" value="Chromo"/>
    <property type="match status" value="1"/>
</dbReference>
<feature type="domain" description="Chromo" evidence="2">
    <location>
        <begin position="1"/>
        <end position="47"/>
    </location>
</feature>
<protein>
    <recommendedName>
        <fullName evidence="2">Chromo domain-containing protein</fullName>
    </recommendedName>
</protein>
<reference evidence="3 4" key="1">
    <citation type="submission" date="2014-04" db="EMBL/GenBank/DDBJ databases">
        <authorList>
            <consortium name="DOE Joint Genome Institute"/>
            <person name="Kuo A."/>
            <person name="Tarkka M."/>
            <person name="Buscot F."/>
            <person name="Kohler A."/>
            <person name="Nagy L.G."/>
            <person name="Floudas D."/>
            <person name="Copeland A."/>
            <person name="Barry K.W."/>
            <person name="Cichocki N."/>
            <person name="Veneault-Fourrey C."/>
            <person name="LaButti K."/>
            <person name="Lindquist E.A."/>
            <person name="Lipzen A."/>
            <person name="Lundell T."/>
            <person name="Morin E."/>
            <person name="Murat C."/>
            <person name="Sun H."/>
            <person name="Tunlid A."/>
            <person name="Henrissat B."/>
            <person name="Grigoriev I.V."/>
            <person name="Hibbett D.S."/>
            <person name="Martin F."/>
            <person name="Nordberg H.P."/>
            <person name="Cantor M.N."/>
            <person name="Hua S.X."/>
        </authorList>
    </citation>
    <scope>NUCLEOTIDE SEQUENCE [LARGE SCALE GENOMIC DNA]</scope>
    <source>
        <strain evidence="3 4">F 1598</strain>
    </source>
</reference>
<dbReference type="OrthoDB" id="3268967at2759"/>
<dbReference type="HOGENOM" id="CLU_2085650_0_0_1"/>
<proteinExistence type="predicted"/>
<dbReference type="InterPro" id="IPR023780">
    <property type="entry name" value="Chromo_domain"/>
</dbReference>